<accession>A0A1S1MTC7</accession>
<dbReference type="RefSeq" id="WP_070986364.1">
    <property type="nucleotide sequence ID" value="NZ_MKJU01000028.1"/>
</dbReference>
<dbReference type="PROSITE" id="PS50975">
    <property type="entry name" value="ATP_GRASP"/>
    <property type="match status" value="1"/>
</dbReference>
<name>A0A1S1MTC7_9GAMM</name>
<sequence length="411" mass="46687">MKQAIVVIYRDFGPVYRLNLKAMARAAREQNATAFVITLDGTEISDIEADAHFKVSNFSDFSLTLTILDELAKDFQIKSVLPAYEEDVGLALQAMEHLGVRENMQALSEFVRNKNVMQAKAKEIGVPIAQSYIPSTLSVEEFNQSGLHFPVIVKPYDGMGSRSTYKVHNETELQDLALSNEILKQYRVEEFIEGEQFHVDSVIQNGEVIFKSVSEYSTTPLKSLQDPTTLFASQIIFDESVPHIKEMIRLNEIIIREFGFVNGVAHVEFFLTPDKRVYFGEIGARLPGVYVSNLIKEGYQIKMAEEWVRAELVEKHVVQYQARPYVGAALLKSVCTGRIDELGDEQKIIEDKQVLYHQIWKQVGQEFEKASMSCDAFGFVVVKCDSHEEVFPKLQQINLRYQSESKFSNGN</sequence>
<keyword evidence="1" id="KW-0436">Ligase</keyword>
<evidence type="ECO:0000256" key="1">
    <source>
        <dbReference type="ARBA" id="ARBA00022598"/>
    </source>
</evidence>
<dbReference type="InterPro" id="IPR013815">
    <property type="entry name" value="ATP_grasp_subdomain_1"/>
</dbReference>
<keyword evidence="2 4" id="KW-0547">Nucleotide-binding</keyword>
<dbReference type="Proteomes" id="UP000179786">
    <property type="component" value="Unassembled WGS sequence"/>
</dbReference>
<protein>
    <recommendedName>
        <fullName evidence="5">ATP-grasp domain-containing protein</fullName>
    </recommendedName>
</protein>
<feature type="domain" description="ATP-grasp" evidence="5">
    <location>
        <begin position="118"/>
        <end position="312"/>
    </location>
</feature>
<dbReference type="InterPro" id="IPR011761">
    <property type="entry name" value="ATP-grasp"/>
</dbReference>
<evidence type="ECO:0000313" key="6">
    <source>
        <dbReference type="EMBL" id="OHU89737.1"/>
    </source>
</evidence>
<dbReference type="PANTHER" id="PTHR43585">
    <property type="entry name" value="FUMIPYRROLE BIOSYNTHESIS PROTEIN C"/>
    <property type="match status" value="1"/>
</dbReference>
<dbReference type="OrthoDB" id="24041at2"/>
<evidence type="ECO:0000256" key="2">
    <source>
        <dbReference type="ARBA" id="ARBA00022741"/>
    </source>
</evidence>
<evidence type="ECO:0000256" key="4">
    <source>
        <dbReference type="PROSITE-ProRule" id="PRU00409"/>
    </source>
</evidence>
<dbReference type="InterPro" id="IPR052032">
    <property type="entry name" value="ATP-dep_AA_Ligase"/>
</dbReference>
<evidence type="ECO:0000259" key="5">
    <source>
        <dbReference type="PROSITE" id="PS50975"/>
    </source>
</evidence>
<dbReference type="PANTHER" id="PTHR43585:SF2">
    <property type="entry name" value="ATP-GRASP ENZYME FSQD"/>
    <property type="match status" value="1"/>
</dbReference>
<dbReference type="STRING" id="1859457.BET10_16600"/>
<keyword evidence="7" id="KW-1185">Reference proteome</keyword>
<dbReference type="GO" id="GO:0016874">
    <property type="term" value="F:ligase activity"/>
    <property type="evidence" value="ECO:0007669"/>
    <property type="project" value="UniProtKB-KW"/>
</dbReference>
<dbReference type="AlphaFoldDB" id="A0A1S1MTC7"/>
<keyword evidence="3 4" id="KW-0067">ATP-binding</keyword>
<comment type="caution">
    <text evidence="6">The sequence shown here is derived from an EMBL/GenBank/DDBJ whole genome shotgun (WGS) entry which is preliminary data.</text>
</comment>
<evidence type="ECO:0000313" key="7">
    <source>
        <dbReference type="Proteomes" id="UP000179786"/>
    </source>
</evidence>
<dbReference type="SUPFAM" id="SSF56059">
    <property type="entry name" value="Glutathione synthetase ATP-binding domain-like"/>
    <property type="match status" value="1"/>
</dbReference>
<dbReference type="Gene3D" id="3.30.470.20">
    <property type="entry name" value="ATP-grasp fold, B domain"/>
    <property type="match status" value="1"/>
</dbReference>
<dbReference type="GO" id="GO:0046872">
    <property type="term" value="F:metal ion binding"/>
    <property type="evidence" value="ECO:0007669"/>
    <property type="project" value="InterPro"/>
</dbReference>
<evidence type="ECO:0000256" key="3">
    <source>
        <dbReference type="ARBA" id="ARBA00022840"/>
    </source>
</evidence>
<proteinExistence type="predicted"/>
<dbReference type="GO" id="GO:0005524">
    <property type="term" value="F:ATP binding"/>
    <property type="evidence" value="ECO:0007669"/>
    <property type="project" value="UniProtKB-UniRule"/>
</dbReference>
<dbReference type="Pfam" id="PF13535">
    <property type="entry name" value="ATP-grasp_4"/>
    <property type="match status" value="1"/>
</dbReference>
<dbReference type="Gene3D" id="3.30.1490.20">
    <property type="entry name" value="ATP-grasp fold, A domain"/>
    <property type="match status" value="1"/>
</dbReference>
<gene>
    <name evidence="6" type="ORF">BET10_16600</name>
</gene>
<reference evidence="6 7" key="1">
    <citation type="submission" date="2016-09" db="EMBL/GenBank/DDBJ databases">
        <title>Pseudoalteromonas amylolytica sp. nov., isolated from the surface seawater.</title>
        <authorList>
            <person name="Wu Y.-H."/>
            <person name="Cheng H."/>
            <person name="Jin X.-B."/>
            <person name="Wang C.-S."/>
            <person name="Xu X.-W."/>
        </authorList>
    </citation>
    <scope>NUCLEOTIDE SEQUENCE [LARGE SCALE GENOMIC DNA]</scope>
    <source>
        <strain evidence="6 7">JW1</strain>
    </source>
</reference>
<dbReference type="EMBL" id="MKJU01000028">
    <property type="protein sequence ID" value="OHU89737.1"/>
    <property type="molecule type" value="Genomic_DNA"/>
</dbReference>
<organism evidence="6 7">
    <name type="scientific">Pseudoalteromonas amylolytica</name>
    <dbReference type="NCBI Taxonomy" id="1859457"/>
    <lineage>
        <taxon>Bacteria</taxon>
        <taxon>Pseudomonadati</taxon>
        <taxon>Pseudomonadota</taxon>
        <taxon>Gammaproteobacteria</taxon>
        <taxon>Alteromonadales</taxon>
        <taxon>Pseudoalteromonadaceae</taxon>
        <taxon>Pseudoalteromonas</taxon>
    </lineage>
</organism>